<keyword evidence="3" id="KW-1185">Reference proteome</keyword>
<protein>
    <submittedName>
        <fullName evidence="2">Uncharacterized protein</fullName>
    </submittedName>
</protein>
<organism evidence="2 3">
    <name type="scientific">Stylosanthes scabra</name>
    <dbReference type="NCBI Taxonomy" id="79078"/>
    <lineage>
        <taxon>Eukaryota</taxon>
        <taxon>Viridiplantae</taxon>
        <taxon>Streptophyta</taxon>
        <taxon>Embryophyta</taxon>
        <taxon>Tracheophyta</taxon>
        <taxon>Spermatophyta</taxon>
        <taxon>Magnoliopsida</taxon>
        <taxon>eudicotyledons</taxon>
        <taxon>Gunneridae</taxon>
        <taxon>Pentapetalae</taxon>
        <taxon>rosids</taxon>
        <taxon>fabids</taxon>
        <taxon>Fabales</taxon>
        <taxon>Fabaceae</taxon>
        <taxon>Papilionoideae</taxon>
        <taxon>50 kb inversion clade</taxon>
        <taxon>dalbergioids sensu lato</taxon>
        <taxon>Dalbergieae</taxon>
        <taxon>Pterocarpus clade</taxon>
        <taxon>Stylosanthes</taxon>
    </lineage>
</organism>
<proteinExistence type="predicted"/>
<feature type="region of interest" description="Disordered" evidence="1">
    <location>
        <begin position="1"/>
        <end position="49"/>
    </location>
</feature>
<evidence type="ECO:0000313" key="2">
    <source>
        <dbReference type="EMBL" id="MED6137942.1"/>
    </source>
</evidence>
<gene>
    <name evidence="2" type="ORF">PIB30_069706</name>
</gene>
<accession>A0ABU6SNE9</accession>
<feature type="non-terminal residue" evidence="2">
    <location>
        <position position="1"/>
    </location>
</feature>
<dbReference type="EMBL" id="JASCZI010061186">
    <property type="protein sequence ID" value="MED6137942.1"/>
    <property type="molecule type" value="Genomic_DNA"/>
</dbReference>
<dbReference type="Proteomes" id="UP001341840">
    <property type="component" value="Unassembled WGS sequence"/>
</dbReference>
<sequence>NIAELSVSDSEMEMDNSESDSDYASCSGSSSDCQEGGECIPDTPATGRPRYILPASPPIPRLEDVPCFFSSLT</sequence>
<evidence type="ECO:0000313" key="3">
    <source>
        <dbReference type="Proteomes" id="UP001341840"/>
    </source>
</evidence>
<feature type="compositionally biased region" description="Low complexity" evidence="1">
    <location>
        <begin position="22"/>
        <end position="39"/>
    </location>
</feature>
<comment type="caution">
    <text evidence="2">The sequence shown here is derived from an EMBL/GenBank/DDBJ whole genome shotgun (WGS) entry which is preliminary data.</text>
</comment>
<feature type="compositionally biased region" description="Acidic residues" evidence="1">
    <location>
        <begin position="10"/>
        <end position="21"/>
    </location>
</feature>
<evidence type="ECO:0000256" key="1">
    <source>
        <dbReference type="SAM" id="MobiDB-lite"/>
    </source>
</evidence>
<reference evidence="2 3" key="1">
    <citation type="journal article" date="2023" name="Plants (Basel)">
        <title>Bridging the Gap: Combining Genomics and Transcriptomics Approaches to Understand Stylosanthes scabra, an Orphan Legume from the Brazilian Caatinga.</title>
        <authorList>
            <person name="Ferreira-Neto J.R.C."/>
            <person name="da Silva M.D."/>
            <person name="Binneck E."/>
            <person name="de Melo N.F."/>
            <person name="da Silva R.H."/>
            <person name="de Melo A.L.T.M."/>
            <person name="Pandolfi V."/>
            <person name="Bustamante F.O."/>
            <person name="Brasileiro-Vidal A.C."/>
            <person name="Benko-Iseppon A.M."/>
        </authorList>
    </citation>
    <scope>NUCLEOTIDE SEQUENCE [LARGE SCALE GENOMIC DNA]</scope>
    <source>
        <tissue evidence="2">Leaves</tissue>
    </source>
</reference>
<name>A0ABU6SNE9_9FABA</name>